<evidence type="ECO:0000313" key="2">
    <source>
        <dbReference type="Proteomes" id="UP000299102"/>
    </source>
</evidence>
<reference evidence="1 2" key="1">
    <citation type="journal article" date="2019" name="Commun. Biol.">
        <title>The bagworm genome reveals a unique fibroin gene that provides high tensile strength.</title>
        <authorList>
            <person name="Kono N."/>
            <person name="Nakamura H."/>
            <person name="Ohtoshi R."/>
            <person name="Tomita M."/>
            <person name="Numata K."/>
            <person name="Arakawa K."/>
        </authorList>
    </citation>
    <scope>NUCLEOTIDE SEQUENCE [LARGE SCALE GENOMIC DNA]</scope>
</reference>
<gene>
    <name evidence="1" type="ORF">EVAR_59646_1</name>
</gene>
<dbReference type="EMBL" id="BGZK01001220">
    <property type="protein sequence ID" value="GBP74751.1"/>
    <property type="molecule type" value="Genomic_DNA"/>
</dbReference>
<dbReference type="Proteomes" id="UP000299102">
    <property type="component" value="Unassembled WGS sequence"/>
</dbReference>
<comment type="caution">
    <text evidence="1">The sequence shown here is derived from an EMBL/GenBank/DDBJ whole genome shotgun (WGS) entry which is preliminary data.</text>
</comment>
<sequence>MCIRGTLTIEFLNEHVFPIDFRSASRLALFKTRSTRTEPENANFEIVFIHQPLSTELTFVEYHVNGGSVVARVALKQEVSHRRRHDLINIPNPSGRAVRATGTVRVRGKQHTKRRGKYITEKRVQISVWTGSRSAPER</sequence>
<keyword evidence="2" id="KW-1185">Reference proteome</keyword>
<accession>A0A4C1YEE9</accession>
<name>A0A4C1YEE9_EUMVA</name>
<dbReference type="AlphaFoldDB" id="A0A4C1YEE9"/>
<proteinExistence type="predicted"/>
<evidence type="ECO:0000313" key="1">
    <source>
        <dbReference type="EMBL" id="GBP74751.1"/>
    </source>
</evidence>
<protein>
    <submittedName>
        <fullName evidence="1">Uncharacterized protein</fullName>
    </submittedName>
</protein>
<organism evidence="1 2">
    <name type="scientific">Eumeta variegata</name>
    <name type="common">Bagworm moth</name>
    <name type="synonym">Eumeta japonica</name>
    <dbReference type="NCBI Taxonomy" id="151549"/>
    <lineage>
        <taxon>Eukaryota</taxon>
        <taxon>Metazoa</taxon>
        <taxon>Ecdysozoa</taxon>
        <taxon>Arthropoda</taxon>
        <taxon>Hexapoda</taxon>
        <taxon>Insecta</taxon>
        <taxon>Pterygota</taxon>
        <taxon>Neoptera</taxon>
        <taxon>Endopterygota</taxon>
        <taxon>Lepidoptera</taxon>
        <taxon>Glossata</taxon>
        <taxon>Ditrysia</taxon>
        <taxon>Tineoidea</taxon>
        <taxon>Psychidae</taxon>
        <taxon>Oiketicinae</taxon>
        <taxon>Eumeta</taxon>
    </lineage>
</organism>